<dbReference type="PANTHER" id="PTHR34203">
    <property type="entry name" value="METHYLTRANSFERASE, FKBM FAMILY PROTEIN"/>
    <property type="match status" value="1"/>
</dbReference>
<dbReference type="InterPro" id="IPR052514">
    <property type="entry name" value="SAM-dependent_MTase"/>
</dbReference>
<reference evidence="2" key="2">
    <citation type="submission" date="2020-11" db="EMBL/GenBank/DDBJ databases">
        <authorList>
            <person name="McCartney M.A."/>
            <person name="Auch B."/>
            <person name="Kono T."/>
            <person name="Mallez S."/>
            <person name="Becker A."/>
            <person name="Gohl D.M."/>
            <person name="Silverstein K.A.T."/>
            <person name="Koren S."/>
            <person name="Bechman K.B."/>
            <person name="Herman A."/>
            <person name="Abrahante J.E."/>
            <person name="Garbe J."/>
        </authorList>
    </citation>
    <scope>NUCLEOTIDE SEQUENCE</scope>
    <source>
        <strain evidence="2">Duluth1</strain>
        <tissue evidence="2">Whole animal</tissue>
    </source>
</reference>
<comment type="caution">
    <text evidence="2">The sequence shown here is derived from an EMBL/GenBank/DDBJ whole genome shotgun (WGS) entry which is preliminary data.</text>
</comment>
<accession>A0A9D4N301</accession>
<keyword evidence="3" id="KW-1185">Reference proteome</keyword>
<dbReference type="Pfam" id="PF05050">
    <property type="entry name" value="Methyltransf_21"/>
    <property type="match status" value="1"/>
</dbReference>
<evidence type="ECO:0000259" key="1">
    <source>
        <dbReference type="Pfam" id="PF05050"/>
    </source>
</evidence>
<dbReference type="InterPro" id="IPR006342">
    <property type="entry name" value="FkbM_mtfrase"/>
</dbReference>
<dbReference type="Proteomes" id="UP000828390">
    <property type="component" value="Unassembled WGS sequence"/>
</dbReference>
<evidence type="ECO:0000313" key="2">
    <source>
        <dbReference type="EMBL" id="KAH3885837.1"/>
    </source>
</evidence>
<dbReference type="Gene3D" id="3.40.50.150">
    <property type="entry name" value="Vaccinia Virus protein VP39"/>
    <property type="match status" value="1"/>
</dbReference>
<sequence>MLRARRIAIALASISFGLVVGLILGRNSRSHEPDIVNIQTRLVRVFDAGQESEQYQSFANNATCTPLKVSSTITSPICVYDRQTDHYISASILSSGQWEGHHMAMLHRILSANKGMQLFDIGCNVGVYTILAAKVGHSVVAVDPMKKNLMLLSRSLRIGGLTENTTLIWNAVADTVVNITLHEYVGNVGGTYVKPDDGKENVDDMHRALAVTIDHLIPFSSKMPIFMKLDIETYEWNALKSGEEFFNKLDVRYVLLEWNAHRKNVESANNIISFMSRHSMQPHMSDNPDSMLQYTKNASWPGDIVWIKKM</sequence>
<name>A0A9D4N301_DREPO</name>
<reference evidence="2" key="1">
    <citation type="journal article" date="2019" name="bioRxiv">
        <title>The Genome of the Zebra Mussel, Dreissena polymorpha: A Resource for Invasive Species Research.</title>
        <authorList>
            <person name="McCartney M.A."/>
            <person name="Auch B."/>
            <person name="Kono T."/>
            <person name="Mallez S."/>
            <person name="Zhang Y."/>
            <person name="Obille A."/>
            <person name="Becker A."/>
            <person name="Abrahante J.E."/>
            <person name="Garbe J."/>
            <person name="Badalamenti J.P."/>
            <person name="Herman A."/>
            <person name="Mangelson H."/>
            <person name="Liachko I."/>
            <person name="Sullivan S."/>
            <person name="Sone E.D."/>
            <person name="Koren S."/>
            <person name="Silverstein K.A.T."/>
            <person name="Beckman K.B."/>
            <person name="Gohl D.M."/>
        </authorList>
    </citation>
    <scope>NUCLEOTIDE SEQUENCE</scope>
    <source>
        <strain evidence="2">Duluth1</strain>
        <tissue evidence="2">Whole animal</tissue>
    </source>
</reference>
<protein>
    <recommendedName>
        <fullName evidence="1">Methyltransferase FkbM domain-containing protein</fullName>
    </recommendedName>
</protein>
<feature type="domain" description="Methyltransferase FkbM" evidence="1">
    <location>
        <begin position="120"/>
        <end position="278"/>
    </location>
</feature>
<dbReference type="AlphaFoldDB" id="A0A9D4N301"/>
<dbReference type="NCBIfam" id="TIGR01444">
    <property type="entry name" value="fkbM_fam"/>
    <property type="match status" value="1"/>
</dbReference>
<dbReference type="EMBL" id="JAIWYP010000001">
    <property type="protein sequence ID" value="KAH3885837.1"/>
    <property type="molecule type" value="Genomic_DNA"/>
</dbReference>
<dbReference type="PANTHER" id="PTHR34203:SF15">
    <property type="entry name" value="SLL1173 PROTEIN"/>
    <property type="match status" value="1"/>
</dbReference>
<evidence type="ECO:0000313" key="3">
    <source>
        <dbReference type="Proteomes" id="UP000828390"/>
    </source>
</evidence>
<dbReference type="SUPFAM" id="SSF53335">
    <property type="entry name" value="S-adenosyl-L-methionine-dependent methyltransferases"/>
    <property type="match status" value="1"/>
</dbReference>
<organism evidence="2 3">
    <name type="scientific">Dreissena polymorpha</name>
    <name type="common">Zebra mussel</name>
    <name type="synonym">Mytilus polymorpha</name>
    <dbReference type="NCBI Taxonomy" id="45954"/>
    <lineage>
        <taxon>Eukaryota</taxon>
        <taxon>Metazoa</taxon>
        <taxon>Spiralia</taxon>
        <taxon>Lophotrochozoa</taxon>
        <taxon>Mollusca</taxon>
        <taxon>Bivalvia</taxon>
        <taxon>Autobranchia</taxon>
        <taxon>Heteroconchia</taxon>
        <taxon>Euheterodonta</taxon>
        <taxon>Imparidentia</taxon>
        <taxon>Neoheterodontei</taxon>
        <taxon>Myida</taxon>
        <taxon>Dreissenoidea</taxon>
        <taxon>Dreissenidae</taxon>
        <taxon>Dreissena</taxon>
    </lineage>
</organism>
<dbReference type="InterPro" id="IPR029063">
    <property type="entry name" value="SAM-dependent_MTases_sf"/>
</dbReference>
<proteinExistence type="predicted"/>
<gene>
    <name evidence="2" type="ORF">DPMN_009836</name>
</gene>